<organism evidence="2 3">
    <name type="scientific">Ochrobactrum soli</name>
    <dbReference type="NCBI Taxonomy" id="2448455"/>
    <lineage>
        <taxon>Bacteria</taxon>
        <taxon>Pseudomonadati</taxon>
        <taxon>Pseudomonadota</taxon>
        <taxon>Alphaproteobacteria</taxon>
        <taxon>Hyphomicrobiales</taxon>
        <taxon>Brucellaceae</taxon>
        <taxon>Brucella/Ochrobactrum group</taxon>
        <taxon>Ochrobactrum</taxon>
    </lineage>
</organism>
<evidence type="ECO:0000256" key="1">
    <source>
        <dbReference type="SAM" id="Phobius"/>
    </source>
</evidence>
<dbReference type="Proteomes" id="UP000246073">
    <property type="component" value="Unassembled WGS sequence"/>
</dbReference>
<name>A0A2P9HQV9_9HYPH</name>
<gene>
    <name evidence="2" type="ORF">OHAE_2392</name>
</gene>
<feature type="transmembrane region" description="Helical" evidence="1">
    <location>
        <begin position="20"/>
        <end position="40"/>
    </location>
</feature>
<dbReference type="InterPro" id="IPR018666">
    <property type="entry name" value="DUF2125"/>
</dbReference>
<accession>A0A2P9HQV9</accession>
<dbReference type="EMBL" id="OOFM01000005">
    <property type="protein sequence ID" value="SPL66525.1"/>
    <property type="molecule type" value="Genomic_DNA"/>
</dbReference>
<reference evidence="3" key="1">
    <citation type="submission" date="2017-12" db="EMBL/GenBank/DDBJ databases">
        <authorList>
            <person name="Diaz M."/>
        </authorList>
    </citation>
    <scope>NUCLEOTIDE SEQUENCE [LARGE SCALE GENOMIC DNA]</scope>
    <source>
        <strain evidence="3">FI11154</strain>
    </source>
</reference>
<evidence type="ECO:0000313" key="2">
    <source>
        <dbReference type="EMBL" id="SPL66525.1"/>
    </source>
</evidence>
<keyword evidence="1" id="KW-1133">Transmembrane helix</keyword>
<keyword evidence="1" id="KW-0812">Transmembrane</keyword>
<dbReference type="AlphaFoldDB" id="A0A2P9HQV9"/>
<proteinExistence type="predicted"/>
<keyword evidence="1" id="KW-0472">Membrane</keyword>
<dbReference type="Pfam" id="PF09898">
    <property type="entry name" value="DUF2125"/>
    <property type="match status" value="1"/>
</dbReference>
<dbReference type="RefSeq" id="WP_109369910.1">
    <property type="nucleotide sequence ID" value="NZ_OOFM01000005.1"/>
</dbReference>
<evidence type="ECO:0008006" key="4">
    <source>
        <dbReference type="Google" id="ProtNLM"/>
    </source>
</evidence>
<sequence length="343" mass="36438">MVHPGTEAGTKQRKSRKRSIALGIFLIVLVAAYTAGWFYVADRLQTRATADMAKLSAQGIGVRCEDLRTSGYPLRVNVVCDSISWQKPSAGMAFRAGRFTSGSPIYAPRSLSNDLTGPAFIEFPGLQPLEVSWSRFSSNTRLARPFPTEIALEARDIVVGRRTETTTTEPLSSLEQMDFSMSAVDGALKLAGRFAGLKLAAPVIGNAKSPEIDGVADIEIADAATLLASGSSDFSQRLRGHSGTIHQAFLSMPNGAMVTLTGPFSVDDNGLINADVKLTLVNAQSLAQAGQTVFPEQGSNIATILFALSAMPKDENGNPTLEIAVRKGRANAGFIPLGRLPAL</sequence>
<evidence type="ECO:0000313" key="3">
    <source>
        <dbReference type="Proteomes" id="UP000246073"/>
    </source>
</evidence>
<protein>
    <recommendedName>
        <fullName evidence="4">DUF2125 domain-containing protein</fullName>
    </recommendedName>
</protein>